<proteinExistence type="predicted"/>
<organism evidence="1 2">
    <name type="scientific">Acidithiobacillus ferriphilus</name>
    <dbReference type="NCBI Taxonomy" id="1689834"/>
    <lineage>
        <taxon>Bacteria</taxon>
        <taxon>Pseudomonadati</taxon>
        <taxon>Pseudomonadota</taxon>
        <taxon>Acidithiobacillia</taxon>
        <taxon>Acidithiobacillales</taxon>
        <taxon>Acidithiobacillaceae</taxon>
        <taxon>Acidithiobacillus</taxon>
    </lineage>
</organism>
<evidence type="ECO:0000313" key="1">
    <source>
        <dbReference type="EMBL" id="MEB8515141.1"/>
    </source>
</evidence>
<dbReference type="Proteomes" id="UP001308776">
    <property type="component" value="Unassembled WGS sequence"/>
</dbReference>
<sequence length="43" mass="4688">MTIIAACVFTLKKSPTYRLAKDGTMSVWSAFGITGDQAYRIAC</sequence>
<accession>A0ABU6FU81</accession>
<evidence type="ECO:0000313" key="2">
    <source>
        <dbReference type="Proteomes" id="UP001308776"/>
    </source>
</evidence>
<gene>
    <name evidence="1" type="ORF">OW717_13975</name>
</gene>
<keyword evidence="2" id="KW-1185">Reference proteome</keyword>
<comment type="caution">
    <text evidence="1">The sequence shown here is derived from an EMBL/GenBank/DDBJ whole genome shotgun (WGS) entry which is preliminary data.</text>
</comment>
<name>A0ABU6FU81_9PROT</name>
<reference evidence="1 2" key="1">
    <citation type="submission" date="2022-11" db="EMBL/GenBank/DDBJ databases">
        <title>Comparative genomics analysis of Acidithiobacillus ferriphilus.</title>
        <authorList>
            <person name="Ma L."/>
        </authorList>
    </citation>
    <scope>NUCLEOTIDE SEQUENCE [LARGE SCALE GENOMIC DNA]</scope>
    <source>
        <strain evidence="1 2">DY15</strain>
    </source>
</reference>
<evidence type="ECO:0008006" key="3">
    <source>
        <dbReference type="Google" id="ProtNLM"/>
    </source>
</evidence>
<dbReference type="EMBL" id="JAQGFR010000258">
    <property type="protein sequence ID" value="MEB8515141.1"/>
    <property type="molecule type" value="Genomic_DNA"/>
</dbReference>
<dbReference type="RefSeq" id="WP_256441972.1">
    <property type="nucleotide sequence ID" value="NZ_CP151686.1"/>
</dbReference>
<protein>
    <recommendedName>
        <fullName evidence="3">Transposase</fullName>
    </recommendedName>
</protein>